<accession>A0A329X9H1</accession>
<gene>
    <name evidence="1" type="ORF">CKY02_06565</name>
</gene>
<protein>
    <submittedName>
        <fullName evidence="1">Uncharacterized protein</fullName>
    </submittedName>
</protein>
<proteinExistence type="predicted"/>
<name>A0A329X9H1_9GAMM</name>
<dbReference type="EMBL" id="NSCM01000006">
    <property type="protein sequence ID" value="RAX13454.1"/>
    <property type="molecule type" value="Genomic_DNA"/>
</dbReference>
<reference evidence="1 2" key="1">
    <citation type="journal article" date="2018" name="Int. J. Syst. Evol. Microbiol.">
        <title>Whole-genome-based revisit of Photorhabdus phylogeny: proposal for the elevation of most Photorhabdus subspecies to the species level and description of one novel species Photorhabdus bodei sp. nov., and one novel subspecies Photorhabdus laumondii subsp. clarkei subsp. nov.</title>
        <authorList>
            <person name="Machado R.A.R."/>
            <person name="Wuthrich D."/>
            <person name="Kuhnert P."/>
            <person name="Arce C.C.M."/>
            <person name="Thonen L."/>
            <person name="Ruiz C."/>
            <person name="Zhang X."/>
            <person name="Robert C.A.M."/>
            <person name="Karimi J."/>
            <person name="Kamali S."/>
            <person name="Ma J."/>
            <person name="Bruggmann R."/>
            <person name="Erb M."/>
        </authorList>
    </citation>
    <scope>NUCLEOTIDE SEQUENCE [LARGE SCALE GENOMIC DNA]</scope>
    <source>
        <strain evidence="1 2">LJ24-63</strain>
    </source>
</reference>
<dbReference type="AlphaFoldDB" id="A0A329X9H1"/>
<evidence type="ECO:0000313" key="2">
    <source>
        <dbReference type="Proteomes" id="UP000250919"/>
    </source>
</evidence>
<organism evidence="1 2">
    <name type="scientific">Photorhabdus bodei</name>
    <dbReference type="NCBI Taxonomy" id="2029681"/>
    <lineage>
        <taxon>Bacteria</taxon>
        <taxon>Pseudomonadati</taxon>
        <taxon>Pseudomonadota</taxon>
        <taxon>Gammaproteobacteria</taxon>
        <taxon>Enterobacterales</taxon>
        <taxon>Morganellaceae</taxon>
        <taxon>Photorhabdus</taxon>
    </lineage>
</organism>
<evidence type="ECO:0000313" key="1">
    <source>
        <dbReference type="EMBL" id="RAX13454.1"/>
    </source>
</evidence>
<dbReference type="Proteomes" id="UP000250919">
    <property type="component" value="Unassembled WGS sequence"/>
</dbReference>
<sequence length="60" mass="7091">MGESHDYAFLSEEEMLLWGYLNVNKCYVIVMKFKYFVQHAVISVVTMGGIKKLYFFEKKS</sequence>
<comment type="caution">
    <text evidence="1">The sequence shown here is derived from an EMBL/GenBank/DDBJ whole genome shotgun (WGS) entry which is preliminary data.</text>
</comment>